<dbReference type="InterPro" id="IPR016821">
    <property type="entry name" value="G0S2"/>
</dbReference>
<sequence length="119" mass="12881">METVQELIPLVKEMIAQKPSRRLVKVYVLGGVLALFGVVLVLVETVCSGSARPCRHRPRRRKASSTKPPSAAGPSPTGSTPPRNCGSPAEGGREEKERERARERETETDADSSRGAQES</sequence>
<dbReference type="AlphaFoldDB" id="L5LNN6"/>
<feature type="compositionally biased region" description="Basic residues" evidence="1">
    <location>
        <begin position="53"/>
        <end position="64"/>
    </location>
</feature>
<dbReference type="GO" id="GO:0005739">
    <property type="term" value="C:mitochondrion"/>
    <property type="evidence" value="ECO:0007669"/>
    <property type="project" value="TreeGrafter"/>
</dbReference>
<feature type="compositionally biased region" description="Basic and acidic residues" evidence="1">
    <location>
        <begin position="91"/>
        <end position="107"/>
    </location>
</feature>
<accession>L5LNN6</accession>
<proteinExistence type="predicted"/>
<dbReference type="GO" id="GO:2001238">
    <property type="term" value="P:positive regulation of extrinsic apoptotic signaling pathway"/>
    <property type="evidence" value="ECO:0007669"/>
    <property type="project" value="TreeGrafter"/>
</dbReference>
<feature type="compositionally biased region" description="Low complexity" evidence="1">
    <location>
        <begin position="65"/>
        <end position="82"/>
    </location>
</feature>
<reference evidence="4" key="1">
    <citation type="journal article" date="2013" name="Science">
        <title>Comparative analysis of bat genomes provides insight into the evolution of flight and immunity.</title>
        <authorList>
            <person name="Zhang G."/>
            <person name="Cowled C."/>
            <person name="Shi Z."/>
            <person name="Huang Z."/>
            <person name="Bishop-Lilly K.A."/>
            <person name="Fang X."/>
            <person name="Wynne J.W."/>
            <person name="Xiong Z."/>
            <person name="Baker M.L."/>
            <person name="Zhao W."/>
            <person name="Tachedjian M."/>
            <person name="Zhu Y."/>
            <person name="Zhou P."/>
            <person name="Jiang X."/>
            <person name="Ng J."/>
            <person name="Yang L."/>
            <person name="Wu L."/>
            <person name="Xiao J."/>
            <person name="Feng Y."/>
            <person name="Chen Y."/>
            <person name="Sun X."/>
            <person name="Zhang Y."/>
            <person name="Marsh G.A."/>
            <person name="Crameri G."/>
            <person name="Broder C.C."/>
            <person name="Frey K.G."/>
            <person name="Wang L.F."/>
            <person name="Wang J."/>
        </authorList>
    </citation>
    <scope>NUCLEOTIDE SEQUENCE [LARGE SCALE GENOMIC DNA]</scope>
</reference>
<keyword evidence="2" id="KW-0812">Transmembrane</keyword>
<organism evidence="3 4">
    <name type="scientific">Myotis davidii</name>
    <name type="common">David's myotis</name>
    <dbReference type="NCBI Taxonomy" id="225400"/>
    <lineage>
        <taxon>Eukaryota</taxon>
        <taxon>Metazoa</taxon>
        <taxon>Chordata</taxon>
        <taxon>Craniata</taxon>
        <taxon>Vertebrata</taxon>
        <taxon>Euteleostomi</taxon>
        <taxon>Mammalia</taxon>
        <taxon>Eutheria</taxon>
        <taxon>Laurasiatheria</taxon>
        <taxon>Chiroptera</taxon>
        <taxon>Yangochiroptera</taxon>
        <taxon>Vespertilionidae</taxon>
        <taxon>Myotis</taxon>
    </lineage>
</organism>
<feature type="transmembrane region" description="Helical" evidence="2">
    <location>
        <begin position="26"/>
        <end position="51"/>
    </location>
</feature>
<name>L5LNN6_MYODS</name>
<dbReference type="Pfam" id="PF15103">
    <property type="entry name" value="G0-G1_switch_2"/>
    <property type="match status" value="1"/>
</dbReference>
<feature type="region of interest" description="Disordered" evidence="1">
    <location>
        <begin position="51"/>
        <end position="119"/>
    </location>
</feature>
<keyword evidence="4" id="KW-1185">Reference proteome</keyword>
<evidence type="ECO:0000256" key="1">
    <source>
        <dbReference type="SAM" id="MobiDB-lite"/>
    </source>
</evidence>
<gene>
    <name evidence="3" type="ORF">MDA_GLEAN10009954</name>
</gene>
<keyword evidence="2" id="KW-0472">Membrane</keyword>
<dbReference type="PANTHER" id="PTHR15570">
    <property type="entry name" value="G0/G1 SWITCH PROTEIN 2"/>
    <property type="match status" value="1"/>
</dbReference>
<dbReference type="Proteomes" id="UP000010556">
    <property type="component" value="Unassembled WGS sequence"/>
</dbReference>
<keyword evidence="2" id="KW-1133">Transmembrane helix</keyword>
<evidence type="ECO:0000313" key="3">
    <source>
        <dbReference type="EMBL" id="ELK27630.1"/>
    </source>
</evidence>
<dbReference type="EMBL" id="KB110083">
    <property type="protein sequence ID" value="ELK27630.1"/>
    <property type="molecule type" value="Genomic_DNA"/>
</dbReference>
<protein>
    <submittedName>
        <fullName evidence="3">Putative lymphocyte G0/G1 switch protein 2</fullName>
    </submittedName>
</protein>
<evidence type="ECO:0000256" key="2">
    <source>
        <dbReference type="SAM" id="Phobius"/>
    </source>
</evidence>
<dbReference type="PANTHER" id="PTHR15570:SF2">
    <property type="entry name" value="G0_G1 SWITCH PROTEIN 2"/>
    <property type="match status" value="1"/>
</dbReference>
<evidence type="ECO:0000313" key="4">
    <source>
        <dbReference type="Proteomes" id="UP000010556"/>
    </source>
</evidence>